<feature type="transmembrane region" description="Helical" evidence="6">
    <location>
        <begin position="83"/>
        <end position="105"/>
    </location>
</feature>
<dbReference type="SUPFAM" id="SSF81324">
    <property type="entry name" value="Voltage-gated potassium channels"/>
    <property type="match status" value="1"/>
</dbReference>
<feature type="transmembrane region" description="Helical" evidence="6">
    <location>
        <begin position="585"/>
        <end position="607"/>
    </location>
</feature>
<accession>A0A817AZQ7</accession>
<dbReference type="PANTHER" id="PTHR46726">
    <property type="entry name" value="TWO PORE CHANNEL 3"/>
    <property type="match status" value="1"/>
</dbReference>
<reference evidence="8" key="1">
    <citation type="submission" date="2021-02" db="EMBL/GenBank/DDBJ databases">
        <authorList>
            <person name="Nowell W R."/>
        </authorList>
    </citation>
    <scope>NUCLEOTIDE SEQUENCE</scope>
</reference>
<feature type="transmembrane region" description="Helical" evidence="6">
    <location>
        <begin position="614"/>
        <end position="636"/>
    </location>
</feature>
<evidence type="ECO:0000313" key="9">
    <source>
        <dbReference type="Proteomes" id="UP000663887"/>
    </source>
</evidence>
<dbReference type="Pfam" id="PF16016">
    <property type="entry name" value="VASt"/>
    <property type="match status" value="1"/>
</dbReference>
<keyword evidence="3 6" id="KW-1133">Transmembrane helix</keyword>
<dbReference type="GO" id="GO:0016020">
    <property type="term" value="C:membrane"/>
    <property type="evidence" value="ECO:0007669"/>
    <property type="project" value="UniProtKB-SubCell"/>
</dbReference>
<name>A0A817AZQ7_9BILA</name>
<dbReference type="Gene3D" id="1.20.120.350">
    <property type="entry name" value="Voltage-gated potassium channels. Chain C"/>
    <property type="match status" value="1"/>
</dbReference>
<dbReference type="PANTHER" id="PTHR46726:SF1">
    <property type="entry name" value="TWO-PORE CALCIUM CHANNEL 3"/>
    <property type="match status" value="1"/>
</dbReference>
<protein>
    <recommendedName>
        <fullName evidence="7">VASt domain-containing protein</fullName>
    </recommendedName>
</protein>
<evidence type="ECO:0000256" key="5">
    <source>
        <dbReference type="SAM" id="MobiDB-lite"/>
    </source>
</evidence>
<dbReference type="Proteomes" id="UP000663887">
    <property type="component" value="Unassembled WGS sequence"/>
</dbReference>
<keyword evidence="2 6" id="KW-0812">Transmembrane</keyword>
<dbReference type="GO" id="GO:0005216">
    <property type="term" value="F:monoatomic ion channel activity"/>
    <property type="evidence" value="ECO:0007669"/>
    <property type="project" value="InterPro"/>
</dbReference>
<feature type="transmembrane region" description="Helical" evidence="6">
    <location>
        <begin position="1036"/>
        <end position="1055"/>
    </location>
</feature>
<dbReference type="Pfam" id="PF00520">
    <property type="entry name" value="Ion_trans"/>
    <property type="match status" value="2"/>
</dbReference>
<feature type="region of interest" description="Disordered" evidence="5">
    <location>
        <begin position="728"/>
        <end position="778"/>
    </location>
</feature>
<feature type="transmembrane region" description="Helical" evidence="6">
    <location>
        <begin position="117"/>
        <end position="139"/>
    </location>
</feature>
<evidence type="ECO:0000259" key="7">
    <source>
        <dbReference type="PROSITE" id="PS51778"/>
    </source>
</evidence>
<evidence type="ECO:0000256" key="1">
    <source>
        <dbReference type="ARBA" id="ARBA00004141"/>
    </source>
</evidence>
<feature type="compositionally biased region" description="Polar residues" evidence="5">
    <location>
        <begin position="762"/>
        <end position="776"/>
    </location>
</feature>
<dbReference type="PROSITE" id="PS51778">
    <property type="entry name" value="VAST"/>
    <property type="match status" value="1"/>
</dbReference>
<evidence type="ECO:0000256" key="2">
    <source>
        <dbReference type="ARBA" id="ARBA00022692"/>
    </source>
</evidence>
<comment type="caution">
    <text evidence="8">The sequence shown here is derived from an EMBL/GenBank/DDBJ whole genome shotgun (WGS) entry which is preliminary data.</text>
</comment>
<feature type="domain" description="VASt" evidence="7">
    <location>
        <begin position="794"/>
        <end position="965"/>
    </location>
</feature>
<dbReference type="InterPro" id="IPR031968">
    <property type="entry name" value="VASt"/>
</dbReference>
<feature type="compositionally biased region" description="Polar residues" evidence="5">
    <location>
        <begin position="732"/>
        <end position="743"/>
    </location>
</feature>
<feature type="transmembrane region" description="Helical" evidence="6">
    <location>
        <begin position="181"/>
        <end position="203"/>
    </location>
</feature>
<feature type="transmembrane region" description="Helical" evidence="6">
    <location>
        <begin position="426"/>
        <end position="443"/>
    </location>
</feature>
<dbReference type="EMBL" id="CAJNRG010019207">
    <property type="protein sequence ID" value="CAF2270035.1"/>
    <property type="molecule type" value="Genomic_DNA"/>
</dbReference>
<evidence type="ECO:0000256" key="6">
    <source>
        <dbReference type="SAM" id="Phobius"/>
    </source>
</evidence>
<feature type="transmembrane region" description="Helical" evidence="6">
    <location>
        <begin position="455"/>
        <end position="477"/>
    </location>
</feature>
<dbReference type="InterPro" id="IPR005821">
    <property type="entry name" value="Ion_trans_dom"/>
</dbReference>
<organism evidence="8 9">
    <name type="scientific">Rotaria magnacalcarata</name>
    <dbReference type="NCBI Taxonomy" id="392030"/>
    <lineage>
        <taxon>Eukaryota</taxon>
        <taxon>Metazoa</taxon>
        <taxon>Spiralia</taxon>
        <taxon>Gnathifera</taxon>
        <taxon>Rotifera</taxon>
        <taxon>Eurotatoria</taxon>
        <taxon>Bdelloidea</taxon>
        <taxon>Philodinida</taxon>
        <taxon>Philodinidae</taxon>
        <taxon>Rotaria</taxon>
    </lineage>
</organism>
<dbReference type="AlphaFoldDB" id="A0A817AZQ7"/>
<evidence type="ECO:0000313" key="8">
    <source>
        <dbReference type="EMBL" id="CAF2270035.1"/>
    </source>
</evidence>
<feature type="transmembrane region" description="Helical" evidence="6">
    <location>
        <begin position="512"/>
        <end position="533"/>
    </location>
</feature>
<feature type="compositionally biased region" description="Low complexity" evidence="5">
    <location>
        <begin position="744"/>
        <end position="761"/>
    </location>
</feature>
<feature type="transmembrane region" description="Helical" evidence="6">
    <location>
        <begin position="250"/>
        <end position="276"/>
    </location>
</feature>
<dbReference type="Gene3D" id="1.10.287.70">
    <property type="match status" value="2"/>
</dbReference>
<gene>
    <name evidence="8" type="ORF">XDN619_LOCUS37036</name>
</gene>
<sequence>MTTTVRPNNLTAPTTSDIDFAAAEILAINAGRYVRFALDKPVLRLYTLSYSKLWYWIVWLADVSLLLLPCIERPAYFSGVPPWVALIIEILALSILLASFILSMHLQDKRKLLREAVYPYIFVSVFLLTTIDMIVYYTLTLHGRYYVRWSRPLRVLFPFALQAGQNVRRVIRNILRTLPNIANVMFLFLFSVLTFTLLGVGILKPRQLRYPGATGSAYFTNYLDTAWDLYVLTTTANNPDVMMPAFNESILYVIFFMAYLLINLYLFMNLLLAVIFSNYKQHLQDEQQVVRKRQLDTLMVIFERLSSQESTSCISFETYSRLMRSVKPEIGENLIEVYWTTLDVTNKEHGLNLKQFNELLLNLNFELVQRNTDKKILQKYFPSIYNSKPSRIIIDFVNSDLFRAIINLLIIGNAISLAASYNALEWFFLSLFILEAVLKMYAIGVKEYFQHRWNIFDFAIVFVSTTYSLLTAIIYSLKLNREVLDAILVIRVLRLVKLIGNVERFKVIFGTFSKVIPTLITYLRVMFMTYYIFAMIGMEAFQGKIVQLKQNDTLAEVCNDTRLNGTEFARAQYCRNNFNDYLSSLILLFELTVVNQWHVLAGGFVTVTSKVSRLFFLAFHLCAVIVVLNIFTAFVIDSFLNQYTLSKSKEFPWIQQENIISERLKRKGYRVIRRYDNSEQSEAVPRRRFNFVKAFQAFIRPSVYRRMTVVLETMRDEERALLLRWSGHSDDVSQSNPAISNGISKSESPSTSSSSARSSKSLPQQLDSSNHTVSSKSDIDTVTYPSKCSCANHLAKTYINQTFNFDVDTLYELIFGDNSCTRDFFAEQKYLDYTFGEWTLNTTNRKRERTVTYGTINQSILGTNMIQCREKHILEEENPHSVYVVTTEAYSEGMKYADTFYVLTRFCLVQKDAEHSSLLICAEPKFIKYVIGFIKAIMEKNIVSSIGVEVNDRVRRLVAEEKKARDRQPVEKQISQPQQESPTKELTDIIVPEEKIEEIPSVKDTVLPKLEIALPKLEITSLPTPEKIIAHESNRFDLNVIFVICFLFGCLYWLFPDAHIKTIALIL</sequence>
<keyword evidence="4 6" id="KW-0472">Membrane</keyword>
<comment type="subcellular location">
    <subcellularLocation>
        <location evidence="1">Membrane</location>
        <topology evidence="1">Multi-pass membrane protein</topology>
    </subcellularLocation>
</comment>
<evidence type="ECO:0000256" key="3">
    <source>
        <dbReference type="ARBA" id="ARBA00022989"/>
    </source>
</evidence>
<evidence type="ECO:0000256" key="4">
    <source>
        <dbReference type="ARBA" id="ARBA00023136"/>
    </source>
</evidence>
<dbReference type="InterPro" id="IPR027359">
    <property type="entry name" value="Volt_channel_dom_sf"/>
</dbReference>
<proteinExistence type="predicted"/>